<evidence type="ECO:0000313" key="1">
    <source>
        <dbReference type="Proteomes" id="UP000000437"/>
    </source>
</evidence>
<gene>
    <name evidence="2" type="primary">lrrc63</name>
</gene>
<sequence length="494" mass="55280">MAVVRDFDSADRMWCGDVLLLRRPRAPKHTLPRRRSPQRPRDTGPGEVCESPDLQHRVAVAPVRLPRMPQGFSQHAQRVDVCDLLPAADTHTLRKTILSRHNYRKLLHLFLSELHSGGQSTVANQTLSCEHLPPITRRIPRRQIICELAAVVQMEARARNPFRICSGDQTERRSEHTHTHTHSELFTAPELLLTAVSSRLFQGCARSASPFHSAGVCEVISVCELAVLECVTRGGTTLSLKAHFVSDLPDVSCVCERLQHLNLSFNFFTHIPQQVWELKQLKVLKMRSNPLEELPANISRLKNLHTLVLSFCKITQLPAELFSLPCLQYLDVSYNLLRSLSSDIGTLRSLRYLNVEGNQLVCVPAALLSVCVSELRLSGNYTHTLLWRENSCNSPQTLLHTAAHTLTHTLTAQRHTHLLPIAQTILQSAGVCEACSGPMFGPGLQILVPVCSVFGLQVLPVMFRCCSPVCVRTFRRHTHTTSARGTPQKKKIKP</sequence>
<proteinExistence type="predicted"/>
<reference evidence="2" key="1">
    <citation type="submission" date="2025-08" db="UniProtKB">
        <authorList>
            <consortium name="RefSeq"/>
        </authorList>
    </citation>
    <scope>IDENTIFICATION</scope>
    <source>
        <strain evidence="2">Tuebingen</strain>
        <tissue evidence="2">Fibroblasts and whole tissue</tissue>
    </source>
</reference>
<dbReference type="RefSeq" id="XP_073769489.1">
    <property type="nucleotide sequence ID" value="XM_073913388.1"/>
</dbReference>
<name>A0AC58GI45_DANRE</name>
<protein>
    <submittedName>
        <fullName evidence="2">Leucine-rich repeat-containing protein 63 isoform X1</fullName>
    </submittedName>
</protein>
<dbReference type="Proteomes" id="UP000000437">
    <property type="component" value="Chromosome 9"/>
</dbReference>
<evidence type="ECO:0000313" key="2">
    <source>
        <dbReference type="RefSeq" id="XP_073769489.1"/>
    </source>
</evidence>
<keyword evidence="1" id="KW-1185">Reference proteome</keyword>
<organism evidence="1 2">
    <name type="scientific">Danio rerio</name>
    <name type="common">Zebrafish</name>
    <name type="synonym">Brachydanio rerio</name>
    <dbReference type="NCBI Taxonomy" id="7955"/>
    <lineage>
        <taxon>Eukaryota</taxon>
        <taxon>Metazoa</taxon>
        <taxon>Chordata</taxon>
        <taxon>Craniata</taxon>
        <taxon>Vertebrata</taxon>
        <taxon>Euteleostomi</taxon>
        <taxon>Actinopterygii</taxon>
        <taxon>Neopterygii</taxon>
        <taxon>Teleostei</taxon>
        <taxon>Ostariophysi</taxon>
        <taxon>Cypriniformes</taxon>
        <taxon>Danionidae</taxon>
        <taxon>Danioninae</taxon>
        <taxon>Danio</taxon>
    </lineage>
</organism>
<accession>A0AC58GI45</accession>